<dbReference type="Proteomes" id="UP000321484">
    <property type="component" value="Unassembled WGS sequence"/>
</dbReference>
<evidence type="ECO:0000313" key="5">
    <source>
        <dbReference type="Proteomes" id="UP000321484"/>
    </source>
</evidence>
<reference evidence="4 5" key="1">
    <citation type="submission" date="2019-07" db="EMBL/GenBank/DDBJ databases">
        <title>Whole genome shotgun sequence of Actinotalea fermentans NBRC 105374.</title>
        <authorList>
            <person name="Hosoyama A."/>
            <person name="Uohara A."/>
            <person name="Ohji S."/>
            <person name="Ichikawa N."/>
        </authorList>
    </citation>
    <scope>NUCLEOTIDE SEQUENCE [LARGE SCALE GENOMIC DNA]</scope>
    <source>
        <strain evidence="4 5">NBRC 105374</strain>
    </source>
</reference>
<evidence type="ECO:0000259" key="2">
    <source>
        <dbReference type="Pfam" id="PF01370"/>
    </source>
</evidence>
<dbReference type="Pfam" id="PF08338">
    <property type="entry name" value="DUF1731"/>
    <property type="match status" value="1"/>
</dbReference>
<dbReference type="InterPro" id="IPR001509">
    <property type="entry name" value="Epimerase_deHydtase"/>
</dbReference>
<evidence type="ECO:0008006" key="6">
    <source>
        <dbReference type="Google" id="ProtNLM"/>
    </source>
</evidence>
<dbReference type="Gene3D" id="3.40.50.720">
    <property type="entry name" value="NAD(P)-binding Rossmann-like Domain"/>
    <property type="match status" value="1"/>
</dbReference>
<evidence type="ECO:0000256" key="1">
    <source>
        <dbReference type="ARBA" id="ARBA00009353"/>
    </source>
</evidence>
<name>A0A511YTY2_9CELL</name>
<dbReference type="Pfam" id="PF01370">
    <property type="entry name" value="Epimerase"/>
    <property type="match status" value="1"/>
</dbReference>
<dbReference type="EMBL" id="BJYK01000001">
    <property type="protein sequence ID" value="GEN78650.1"/>
    <property type="molecule type" value="Genomic_DNA"/>
</dbReference>
<dbReference type="AlphaFoldDB" id="A0A511YTY2"/>
<comment type="similarity">
    <text evidence="1">Belongs to the NAD(P)-dependent epimerase/dehydratase family. SDR39U1 subfamily.</text>
</comment>
<gene>
    <name evidence="4" type="ORF">AFE02nite_03840</name>
</gene>
<evidence type="ECO:0000259" key="3">
    <source>
        <dbReference type="Pfam" id="PF08338"/>
    </source>
</evidence>
<dbReference type="InterPro" id="IPR010099">
    <property type="entry name" value="SDR39U1"/>
</dbReference>
<comment type="caution">
    <text evidence="4">The sequence shown here is derived from an EMBL/GenBank/DDBJ whole genome shotgun (WGS) entry which is preliminary data.</text>
</comment>
<feature type="domain" description="NAD-dependent epimerase/dehydratase" evidence="2">
    <location>
        <begin position="3"/>
        <end position="219"/>
    </location>
</feature>
<dbReference type="RefSeq" id="WP_034249732.1">
    <property type="nucleotide sequence ID" value="NZ_BJYK01000001.1"/>
</dbReference>
<keyword evidence="5" id="KW-1185">Reference proteome</keyword>
<protein>
    <recommendedName>
        <fullName evidence="6">Epimerase</fullName>
    </recommendedName>
</protein>
<feature type="domain" description="DUF1731" evidence="3">
    <location>
        <begin position="250"/>
        <end position="296"/>
    </location>
</feature>
<sequence>MHVLLAGSHGMLGRALTAHLTTQGHRVTRLVRRPVVSPAEVSWDPQAGRLDPADLRGVDAVVNLGGAGIGDRRWTAAYQQRILTSRTVPTSLLASALAQLAADGTGPGVLLQASAVGFYGDRGDELLTEESGPGTGFLVDVVRAWEDATAAAEDAGVRVAHLRTGIVMSPDGGSFGRLLPLLRLGVGGPLGDGQNHWAWITLADHVRAVAHLLSSSVRGPVNLTGPAPARQRELVRAVAHELHRPAVLPVPRVALRAVVGGFADDILSSQRAVPRVLLDDGFVFEHPDVPAAARWLTQQARAPRR</sequence>
<evidence type="ECO:0000313" key="4">
    <source>
        <dbReference type="EMBL" id="GEN78650.1"/>
    </source>
</evidence>
<dbReference type="NCBIfam" id="TIGR01777">
    <property type="entry name" value="yfcH"/>
    <property type="match status" value="1"/>
</dbReference>
<dbReference type="SUPFAM" id="SSF51735">
    <property type="entry name" value="NAD(P)-binding Rossmann-fold domains"/>
    <property type="match status" value="1"/>
</dbReference>
<accession>A0A511YTY2</accession>
<dbReference type="OrthoDB" id="9801773at2"/>
<dbReference type="PANTHER" id="PTHR11092">
    <property type="entry name" value="SUGAR NUCLEOTIDE EPIMERASE RELATED"/>
    <property type="match status" value="1"/>
</dbReference>
<dbReference type="InterPro" id="IPR036291">
    <property type="entry name" value="NAD(P)-bd_dom_sf"/>
</dbReference>
<organism evidence="4 5">
    <name type="scientific">Actinotalea fermentans</name>
    <dbReference type="NCBI Taxonomy" id="43671"/>
    <lineage>
        <taxon>Bacteria</taxon>
        <taxon>Bacillati</taxon>
        <taxon>Actinomycetota</taxon>
        <taxon>Actinomycetes</taxon>
        <taxon>Micrococcales</taxon>
        <taxon>Cellulomonadaceae</taxon>
        <taxon>Actinotalea</taxon>
    </lineage>
</organism>
<dbReference type="InterPro" id="IPR013549">
    <property type="entry name" value="DUF1731"/>
</dbReference>
<dbReference type="PANTHER" id="PTHR11092:SF0">
    <property type="entry name" value="EPIMERASE FAMILY PROTEIN SDR39U1"/>
    <property type="match status" value="1"/>
</dbReference>
<proteinExistence type="inferred from homology"/>